<dbReference type="SUPFAM" id="SSF101967">
    <property type="entry name" value="Adhesin YadA, collagen-binding domain"/>
    <property type="match status" value="1"/>
</dbReference>
<dbReference type="Proteomes" id="UP000254507">
    <property type="component" value="Unassembled WGS sequence"/>
</dbReference>
<protein>
    <submittedName>
        <fullName evidence="2">Haemagglutinin</fullName>
    </submittedName>
</protein>
<name>A0A380VIR5_9PAST</name>
<evidence type="ECO:0000259" key="1">
    <source>
        <dbReference type="Pfam" id="PF05662"/>
    </source>
</evidence>
<dbReference type="InterPro" id="IPR011049">
    <property type="entry name" value="Serralysin-like_metalloprot_C"/>
</dbReference>
<dbReference type="Pfam" id="PF05662">
    <property type="entry name" value="YadA_stalk"/>
    <property type="match status" value="1"/>
</dbReference>
<dbReference type="Gene3D" id="2.150.10.10">
    <property type="entry name" value="Serralysin-like metalloprotease, C-terminal"/>
    <property type="match status" value="1"/>
</dbReference>
<dbReference type="AlphaFoldDB" id="A0A380VIR5"/>
<organism evidence="2 3">
    <name type="scientific">Actinobacillus seminis</name>
    <dbReference type="NCBI Taxonomy" id="722"/>
    <lineage>
        <taxon>Bacteria</taxon>
        <taxon>Pseudomonadati</taxon>
        <taxon>Pseudomonadota</taxon>
        <taxon>Gammaproteobacteria</taxon>
        <taxon>Pasteurellales</taxon>
        <taxon>Pasteurellaceae</taxon>
        <taxon>Actinobacillus</taxon>
    </lineage>
</organism>
<feature type="domain" description="Trimeric autotransporter adhesin YadA-like stalk" evidence="1">
    <location>
        <begin position="7"/>
        <end position="41"/>
    </location>
</feature>
<dbReference type="InterPro" id="IPR008635">
    <property type="entry name" value="Coiled_stalk_dom"/>
</dbReference>
<evidence type="ECO:0000313" key="2">
    <source>
        <dbReference type="EMBL" id="SUU38930.1"/>
    </source>
</evidence>
<gene>
    <name evidence="2" type="ORF">NCTC10851_02362</name>
</gene>
<dbReference type="RefSeq" id="WP_172539987.1">
    <property type="nucleotide sequence ID" value="NZ_UFSB01000001.1"/>
</dbReference>
<dbReference type="GO" id="GO:0019867">
    <property type="term" value="C:outer membrane"/>
    <property type="evidence" value="ECO:0007669"/>
    <property type="project" value="InterPro"/>
</dbReference>
<proteinExistence type="predicted"/>
<accession>A0A380VIR5</accession>
<evidence type="ECO:0000313" key="3">
    <source>
        <dbReference type="Proteomes" id="UP000254507"/>
    </source>
</evidence>
<reference evidence="2 3" key="1">
    <citation type="submission" date="2018-06" db="EMBL/GenBank/DDBJ databases">
        <authorList>
            <consortium name="Pathogen Informatics"/>
            <person name="Doyle S."/>
        </authorList>
    </citation>
    <scope>NUCLEOTIDE SEQUENCE [LARGE SCALE GENOMIC DNA]</scope>
    <source>
        <strain evidence="2 3">NCTC10851</strain>
    </source>
</reference>
<dbReference type="EMBL" id="UFSB01000001">
    <property type="protein sequence ID" value="SUU38930.1"/>
    <property type="molecule type" value="Genomic_DNA"/>
</dbReference>
<sequence>MKGSERRISNVAPGYLDTDAVNVSQLKALEDKMTMSFDENNISMPYISIKDDGKNYAKEEQDFKTWVKLKAMELQIENREKNNGETFDPEFKKELTKKIEEIQKK</sequence>